<dbReference type="AlphaFoldDB" id="A0A2Z4FL03"/>
<dbReference type="InterPro" id="IPR025202">
    <property type="entry name" value="PLD-like_dom"/>
</dbReference>
<feature type="compositionally biased region" description="Basic and acidic residues" evidence="1">
    <location>
        <begin position="341"/>
        <end position="361"/>
    </location>
</feature>
<dbReference type="Gene3D" id="3.30.870.10">
    <property type="entry name" value="Endonuclease Chain A"/>
    <property type="match status" value="2"/>
</dbReference>
<proteinExistence type="predicted"/>
<dbReference type="CDD" id="cd09112">
    <property type="entry name" value="PLDc_CLS_2"/>
    <property type="match status" value="1"/>
</dbReference>
<reference evidence="3 4" key="1">
    <citation type="submission" date="2018-06" db="EMBL/GenBank/DDBJ databases">
        <title>Lujinxingia sediminis gen. nov. sp. nov., a new facultative anaerobic member of the class Deltaproteobacteria, and proposal of Lujinxingaceae fam. nov.</title>
        <authorList>
            <person name="Guo L.-Y."/>
            <person name="Li C.-M."/>
            <person name="Wang S."/>
            <person name="Du Z.-J."/>
        </authorList>
    </citation>
    <scope>NUCLEOTIDE SEQUENCE [LARGE SCALE GENOMIC DNA]</scope>
    <source>
        <strain evidence="3 4">FA350</strain>
    </source>
</reference>
<protein>
    <submittedName>
        <fullName evidence="3">Uncharacterized protein</fullName>
    </submittedName>
</protein>
<dbReference type="PANTHER" id="PTHR21248">
    <property type="entry name" value="CARDIOLIPIN SYNTHASE"/>
    <property type="match status" value="1"/>
</dbReference>
<keyword evidence="2" id="KW-1133">Transmembrane helix</keyword>
<evidence type="ECO:0000256" key="2">
    <source>
        <dbReference type="SAM" id="Phobius"/>
    </source>
</evidence>
<keyword evidence="2" id="KW-0812">Transmembrane</keyword>
<dbReference type="GO" id="GO:0032049">
    <property type="term" value="P:cardiolipin biosynthetic process"/>
    <property type="evidence" value="ECO:0007669"/>
    <property type="project" value="UniProtKB-ARBA"/>
</dbReference>
<accession>A0A2Z4FL03</accession>
<dbReference type="OrthoDB" id="9762009at2"/>
<dbReference type="KEGG" id="bsed:DN745_09090"/>
<evidence type="ECO:0000256" key="1">
    <source>
        <dbReference type="SAM" id="MobiDB-lite"/>
    </source>
</evidence>
<dbReference type="Pfam" id="PF13091">
    <property type="entry name" value="PLDc_2"/>
    <property type="match status" value="2"/>
</dbReference>
<dbReference type="EMBL" id="CP030032">
    <property type="protein sequence ID" value="AWV89485.1"/>
    <property type="molecule type" value="Genomic_DNA"/>
</dbReference>
<dbReference type="RefSeq" id="WP_111334157.1">
    <property type="nucleotide sequence ID" value="NZ_CP030032.1"/>
</dbReference>
<dbReference type="Proteomes" id="UP000249799">
    <property type="component" value="Chromosome"/>
</dbReference>
<evidence type="ECO:0000313" key="4">
    <source>
        <dbReference type="Proteomes" id="UP000249799"/>
    </source>
</evidence>
<name>A0A2Z4FL03_9DELT</name>
<dbReference type="PANTHER" id="PTHR21248:SF22">
    <property type="entry name" value="PHOSPHOLIPASE D"/>
    <property type="match status" value="1"/>
</dbReference>
<evidence type="ECO:0000313" key="3">
    <source>
        <dbReference type="EMBL" id="AWV89485.1"/>
    </source>
</evidence>
<feature type="transmembrane region" description="Helical" evidence="2">
    <location>
        <begin position="12"/>
        <end position="34"/>
    </location>
</feature>
<dbReference type="CDD" id="cd09110">
    <property type="entry name" value="PLDc_CLS_1"/>
    <property type="match status" value="1"/>
</dbReference>
<keyword evidence="2" id="KW-0472">Membrane</keyword>
<organism evidence="3 4">
    <name type="scientific">Bradymonas sediminis</name>
    <dbReference type="NCBI Taxonomy" id="1548548"/>
    <lineage>
        <taxon>Bacteria</taxon>
        <taxon>Deltaproteobacteria</taxon>
        <taxon>Bradymonadales</taxon>
        <taxon>Bradymonadaceae</taxon>
        <taxon>Bradymonas</taxon>
    </lineage>
</organism>
<gene>
    <name evidence="3" type="ORF">DN745_09090</name>
</gene>
<dbReference type="SMART" id="SM00155">
    <property type="entry name" value="PLDc"/>
    <property type="match status" value="2"/>
</dbReference>
<keyword evidence="4" id="KW-1185">Reference proteome</keyword>
<dbReference type="InterPro" id="IPR001736">
    <property type="entry name" value="PLipase_D/transphosphatidylase"/>
</dbReference>
<dbReference type="GO" id="GO:0030572">
    <property type="term" value="F:phosphatidyltransferase activity"/>
    <property type="evidence" value="ECO:0007669"/>
    <property type="project" value="UniProtKB-ARBA"/>
</dbReference>
<feature type="region of interest" description="Disordered" evidence="1">
    <location>
        <begin position="336"/>
        <end position="363"/>
    </location>
</feature>
<dbReference type="SUPFAM" id="SSF56024">
    <property type="entry name" value="Phospholipase D/nuclease"/>
    <property type="match status" value="2"/>
</dbReference>
<dbReference type="PROSITE" id="PS50035">
    <property type="entry name" value="PLD"/>
    <property type="match status" value="2"/>
</dbReference>
<sequence>MPGFLELTWGLNWWSLLWSGATIFAILHIPSVLLSRGSRPMTVLAWILCLLSLPFLGVILWWMIGLNHVERRRRRRKVSHAQMVESLADIKSQLTARQVEEGGVVLDGNGTLFNSADLFCLRQNEGIFEATTGNRLKVLPSGKHAFDAFEAAVREATEHIHFEFYIWQRDAVGRRFRDLLTQKAREGVGVRVLYDAVGGSPVSRGFMQPLIDAGGHVAPFMPLRVFERQLRINFRNHRKIIVVDRRVSFIGGVNIGEEYLDWVDMAFRFDGPISLQLQETFVEDWYFATGEDLGSRRYFLPEEGLSVGNLARRQAQQSDPSLALAASLESARDGSFGTELSVKKDTGPRPEAERIPKKLSDLEPPDVGGLVGRLVASGPDWPDSPIKSIFFIGLTHAVERLYIATPYFVPDESILVALKTAALRGVDVRILTAGMSDVWLAQAAGRSFYEELLRAGVRIFEYAEQMIHAKAVVVDYEWVVVGSANMDMRSFDLNFEVNATLRSPELNQYMSDFIAYYISKSEEMALHDFTDRPLKSRIVESTARLFSPLL</sequence>
<feature type="transmembrane region" description="Helical" evidence="2">
    <location>
        <begin position="43"/>
        <end position="64"/>
    </location>
</feature>